<dbReference type="InterPro" id="IPR001478">
    <property type="entry name" value="PDZ"/>
</dbReference>
<keyword evidence="6" id="KW-0472">Membrane</keyword>
<evidence type="ECO:0000256" key="7">
    <source>
        <dbReference type="ARBA" id="ARBA00023212"/>
    </source>
</evidence>
<evidence type="ECO:0000256" key="8">
    <source>
        <dbReference type="SAM" id="MobiDB-lite"/>
    </source>
</evidence>
<reference evidence="11" key="1">
    <citation type="submission" date="2025-08" db="UniProtKB">
        <authorList>
            <consortium name="Ensembl"/>
        </authorList>
    </citation>
    <scope>IDENTIFICATION</scope>
</reference>
<dbReference type="Pfam" id="PF00595">
    <property type="entry name" value="PDZ"/>
    <property type="match status" value="1"/>
</dbReference>
<dbReference type="GO" id="GO:0016010">
    <property type="term" value="C:dystrophin-associated glycoprotein complex"/>
    <property type="evidence" value="ECO:0007669"/>
    <property type="project" value="TreeGrafter"/>
</dbReference>
<sequence>MAAGRRWLRVLLTLAEDVLGVSPADGPGPGPEARGPERLSLAGTIWYQSIPLPTHSFECSNSHNCSLSLLFQGGRENKMPILISKIFKGLAADQTEALYVGDAILAVNGTDLSEATHDEAVQALKKTGKEVILEVKYMKEISPYFKNSSAGATVSWDPSPAGQQKRSSPLLPPRELRESRSVPLKMCYVSRKCLPTDPEHRYLEVCSADGRVALFLRAKDEATAQSWLGAIQANAAALLPRVKEELRAQLAGAGTVAGREVKHVGWLTEQLPSAGTRNLLAVLTEKELLLYGSLPQSRDALGKPTHSYPLIAGALGAGQGSAPRGRALVRAACRRPPGLQTHLFSLESPRELALWTRLLVDGTHGAAELAQEVSAACTWKGQDCTLTVHIDKGFTISTSEPGLSRTILLQQPFEKLQMSSDDGTKMLYLDFGGPEGEIQLDLHSCPKTIVFIIHSFLSAKVTRLGLLA</sequence>
<evidence type="ECO:0000313" key="11">
    <source>
        <dbReference type="Ensembl" id="ENSMCSP00000008861.1"/>
    </source>
</evidence>
<dbReference type="Gene3D" id="2.30.42.10">
    <property type="match status" value="1"/>
</dbReference>
<dbReference type="InterPro" id="IPR015482">
    <property type="entry name" value="Syntrophin"/>
</dbReference>
<dbReference type="InterPro" id="IPR011993">
    <property type="entry name" value="PH-like_dom_sf"/>
</dbReference>
<comment type="subcellular location">
    <subcellularLocation>
        <location evidence="2">Cytoplasm</location>
        <location evidence="2">Cytoskeleton</location>
    </subcellularLocation>
    <subcellularLocation>
        <location evidence="1">Membrane</location>
        <topology evidence="1">Peripheral membrane protein</topology>
    </subcellularLocation>
</comment>
<organism evidence="11 12">
    <name type="scientific">Malurus cyaneus samueli</name>
    <dbReference type="NCBI Taxonomy" id="2593467"/>
    <lineage>
        <taxon>Eukaryota</taxon>
        <taxon>Metazoa</taxon>
        <taxon>Chordata</taxon>
        <taxon>Craniata</taxon>
        <taxon>Vertebrata</taxon>
        <taxon>Euteleostomi</taxon>
        <taxon>Archelosauria</taxon>
        <taxon>Archosauria</taxon>
        <taxon>Dinosauria</taxon>
        <taxon>Saurischia</taxon>
        <taxon>Theropoda</taxon>
        <taxon>Coelurosauria</taxon>
        <taxon>Aves</taxon>
        <taxon>Neognathae</taxon>
        <taxon>Neoaves</taxon>
        <taxon>Telluraves</taxon>
        <taxon>Australaves</taxon>
        <taxon>Passeriformes</taxon>
        <taxon>Meliphagoidea</taxon>
        <taxon>Maluridae</taxon>
        <taxon>Malurus</taxon>
    </lineage>
</organism>
<dbReference type="PANTHER" id="PTHR10554">
    <property type="entry name" value="SYNTROPHIN"/>
    <property type="match status" value="1"/>
</dbReference>
<evidence type="ECO:0000256" key="3">
    <source>
        <dbReference type="ARBA" id="ARBA00010798"/>
    </source>
</evidence>
<dbReference type="AlphaFoldDB" id="A0A8C5TJU3"/>
<reference evidence="11" key="2">
    <citation type="submission" date="2025-09" db="UniProtKB">
        <authorList>
            <consortium name="Ensembl"/>
        </authorList>
    </citation>
    <scope>IDENTIFICATION</scope>
</reference>
<dbReference type="SMART" id="SM00228">
    <property type="entry name" value="PDZ"/>
    <property type="match status" value="1"/>
</dbReference>
<dbReference type="SUPFAM" id="SSF50156">
    <property type="entry name" value="PDZ domain-like"/>
    <property type="match status" value="1"/>
</dbReference>
<comment type="similarity">
    <text evidence="3">Belongs to the syntrophin family.</text>
</comment>
<proteinExistence type="inferred from homology"/>
<keyword evidence="4" id="KW-0963">Cytoplasm</keyword>
<evidence type="ECO:0000256" key="6">
    <source>
        <dbReference type="ARBA" id="ARBA00023136"/>
    </source>
</evidence>
<evidence type="ECO:0000256" key="2">
    <source>
        <dbReference type="ARBA" id="ARBA00004245"/>
    </source>
</evidence>
<dbReference type="CDD" id="cd06801">
    <property type="entry name" value="PDZ_syntrophin-like"/>
    <property type="match status" value="1"/>
</dbReference>
<dbReference type="FunFam" id="2.30.29.30:FF:000329">
    <property type="entry name" value="alpha-1-syntrophin"/>
    <property type="match status" value="1"/>
</dbReference>
<dbReference type="Gene3D" id="2.30.29.30">
    <property type="entry name" value="Pleckstrin-homology domain (PH domain)/Phosphotyrosine-binding domain (PTB)"/>
    <property type="match status" value="1"/>
</dbReference>
<keyword evidence="5" id="KW-0677">Repeat</keyword>
<name>A0A8C5TJU3_9PASS</name>
<evidence type="ECO:0000256" key="9">
    <source>
        <dbReference type="SAM" id="SignalP"/>
    </source>
</evidence>
<dbReference type="GO" id="GO:0042383">
    <property type="term" value="C:sarcolemma"/>
    <property type="evidence" value="ECO:0007669"/>
    <property type="project" value="TreeGrafter"/>
</dbReference>
<evidence type="ECO:0000256" key="1">
    <source>
        <dbReference type="ARBA" id="ARBA00004170"/>
    </source>
</evidence>
<evidence type="ECO:0000313" key="12">
    <source>
        <dbReference type="Proteomes" id="UP000694560"/>
    </source>
</evidence>
<dbReference type="PANTHER" id="PTHR10554:SF6">
    <property type="entry name" value="ALPHA-1-SYNTROPHIN"/>
    <property type="match status" value="1"/>
</dbReference>
<dbReference type="Pfam" id="PF18012">
    <property type="entry name" value="PH_17"/>
    <property type="match status" value="1"/>
</dbReference>
<dbReference type="GO" id="GO:0031594">
    <property type="term" value="C:neuromuscular junction"/>
    <property type="evidence" value="ECO:0007669"/>
    <property type="project" value="TreeGrafter"/>
</dbReference>
<accession>A0A8C5TJU3</accession>
<keyword evidence="12" id="KW-1185">Reference proteome</keyword>
<feature type="region of interest" description="Disordered" evidence="8">
    <location>
        <begin position="148"/>
        <end position="175"/>
    </location>
</feature>
<dbReference type="InterPro" id="IPR041428">
    <property type="entry name" value="PHsplit_syntrophin"/>
</dbReference>
<feature type="chain" id="PRO_5034215579" evidence="9">
    <location>
        <begin position="24"/>
        <end position="468"/>
    </location>
</feature>
<feature type="domain" description="PDZ" evidence="10">
    <location>
        <begin position="67"/>
        <end position="139"/>
    </location>
</feature>
<dbReference type="InterPro" id="IPR055108">
    <property type="entry name" value="Syntrophin_4th"/>
</dbReference>
<evidence type="ECO:0000256" key="4">
    <source>
        <dbReference type="ARBA" id="ARBA00022490"/>
    </source>
</evidence>
<dbReference type="Pfam" id="PF23012">
    <property type="entry name" value="Syntrophin_4th"/>
    <property type="match status" value="1"/>
</dbReference>
<dbReference type="Proteomes" id="UP000694560">
    <property type="component" value="Unplaced"/>
</dbReference>
<dbReference type="GO" id="GO:0005856">
    <property type="term" value="C:cytoskeleton"/>
    <property type="evidence" value="ECO:0007669"/>
    <property type="project" value="UniProtKB-SubCell"/>
</dbReference>
<feature type="signal peptide" evidence="9">
    <location>
        <begin position="1"/>
        <end position="23"/>
    </location>
</feature>
<dbReference type="PROSITE" id="PS50106">
    <property type="entry name" value="PDZ"/>
    <property type="match status" value="1"/>
</dbReference>
<dbReference type="GO" id="GO:0005198">
    <property type="term" value="F:structural molecule activity"/>
    <property type="evidence" value="ECO:0007669"/>
    <property type="project" value="InterPro"/>
</dbReference>
<dbReference type="CDD" id="cd01258">
    <property type="entry name" value="PHsplit_syntrophin"/>
    <property type="match status" value="1"/>
</dbReference>
<dbReference type="InterPro" id="IPR036034">
    <property type="entry name" value="PDZ_sf"/>
</dbReference>
<dbReference type="SUPFAM" id="SSF50729">
    <property type="entry name" value="PH domain-like"/>
    <property type="match status" value="1"/>
</dbReference>
<dbReference type="Ensembl" id="ENSMCST00000009079.1">
    <property type="protein sequence ID" value="ENSMCSP00000008861.1"/>
    <property type="gene ID" value="ENSMCSG00000006242.1"/>
</dbReference>
<evidence type="ECO:0000259" key="10">
    <source>
        <dbReference type="PROSITE" id="PS50106"/>
    </source>
</evidence>
<protein>
    <submittedName>
        <fullName evidence="11">Syntrophin alpha 1</fullName>
    </submittedName>
</protein>
<dbReference type="OrthoDB" id="409749at2759"/>
<keyword evidence="9" id="KW-0732">Signal</keyword>
<evidence type="ECO:0000256" key="5">
    <source>
        <dbReference type="ARBA" id="ARBA00022737"/>
    </source>
</evidence>
<keyword evidence="7" id="KW-0206">Cytoskeleton</keyword>